<accession>A0AAW0TI90</accession>
<comment type="caution">
    <text evidence="2">The sequence shown here is derived from an EMBL/GenBank/DDBJ whole genome shotgun (WGS) entry which is preliminary data.</text>
</comment>
<proteinExistence type="predicted"/>
<dbReference type="Proteomes" id="UP001487740">
    <property type="component" value="Unassembled WGS sequence"/>
</dbReference>
<dbReference type="AlphaFoldDB" id="A0AAW0TI90"/>
<keyword evidence="3" id="KW-1185">Reference proteome</keyword>
<protein>
    <submittedName>
        <fullName evidence="2">Uncharacterized protein</fullName>
    </submittedName>
</protein>
<evidence type="ECO:0000313" key="3">
    <source>
        <dbReference type="Proteomes" id="UP001487740"/>
    </source>
</evidence>
<dbReference type="EMBL" id="JARAKH010000030">
    <property type="protein sequence ID" value="KAK8387076.1"/>
    <property type="molecule type" value="Genomic_DNA"/>
</dbReference>
<feature type="region of interest" description="Disordered" evidence="1">
    <location>
        <begin position="1"/>
        <end position="30"/>
    </location>
</feature>
<reference evidence="2 3" key="1">
    <citation type="submission" date="2023-03" db="EMBL/GenBank/DDBJ databases">
        <title>High-quality genome of Scylla paramamosain provides insights in environmental adaptation.</title>
        <authorList>
            <person name="Zhang L."/>
        </authorList>
    </citation>
    <scope>NUCLEOTIDE SEQUENCE [LARGE SCALE GENOMIC DNA]</scope>
    <source>
        <strain evidence="2">LZ_2023a</strain>
        <tissue evidence="2">Muscle</tissue>
    </source>
</reference>
<gene>
    <name evidence="2" type="ORF">O3P69_018022</name>
</gene>
<evidence type="ECO:0000256" key="1">
    <source>
        <dbReference type="SAM" id="MobiDB-lite"/>
    </source>
</evidence>
<feature type="compositionally biased region" description="Low complexity" evidence="1">
    <location>
        <begin position="7"/>
        <end position="18"/>
    </location>
</feature>
<organism evidence="2 3">
    <name type="scientific">Scylla paramamosain</name>
    <name type="common">Mud crab</name>
    <dbReference type="NCBI Taxonomy" id="85552"/>
    <lineage>
        <taxon>Eukaryota</taxon>
        <taxon>Metazoa</taxon>
        <taxon>Ecdysozoa</taxon>
        <taxon>Arthropoda</taxon>
        <taxon>Crustacea</taxon>
        <taxon>Multicrustacea</taxon>
        <taxon>Malacostraca</taxon>
        <taxon>Eumalacostraca</taxon>
        <taxon>Eucarida</taxon>
        <taxon>Decapoda</taxon>
        <taxon>Pleocyemata</taxon>
        <taxon>Brachyura</taxon>
        <taxon>Eubrachyura</taxon>
        <taxon>Portunoidea</taxon>
        <taxon>Portunidae</taxon>
        <taxon>Portuninae</taxon>
        <taxon>Scylla</taxon>
    </lineage>
</organism>
<evidence type="ECO:0000313" key="2">
    <source>
        <dbReference type="EMBL" id="KAK8387076.1"/>
    </source>
</evidence>
<sequence length="85" mass="8610">QRNRECSSSSSSSSSSNSVPRGASGAEPEAVGISANGVVECCTDASRQALGEGKRRRCDRRWGAVPPGSSGEAAVVVSVAGRDKS</sequence>
<feature type="non-terminal residue" evidence="2">
    <location>
        <position position="1"/>
    </location>
</feature>
<name>A0AAW0TI90_SCYPA</name>